<dbReference type="InterPro" id="IPR049517">
    <property type="entry name" value="ACX-like_C"/>
</dbReference>
<organism evidence="4 5">
    <name type="scientific">Lentzea albida</name>
    <dbReference type="NCBI Taxonomy" id="65499"/>
    <lineage>
        <taxon>Bacteria</taxon>
        <taxon>Bacillati</taxon>
        <taxon>Actinomycetota</taxon>
        <taxon>Actinomycetes</taxon>
        <taxon>Pseudonocardiales</taxon>
        <taxon>Pseudonocardiaceae</taxon>
        <taxon>Lentzea</taxon>
    </lineage>
</organism>
<dbReference type="InterPro" id="IPR045079">
    <property type="entry name" value="Oxoprolinase-like"/>
</dbReference>
<dbReference type="PANTHER" id="PTHR11365">
    <property type="entry name" value="5-OXOPROLINASE RELATED"/>
    <property type="match status" value="1"/>
</dbReference>
<dbReference type="GO" id="GO:0017168">
    <property type="term" value="F:5-oxoprolinase (ATP-hydrolyzing) activity"/>
    <property type="evidence" value="ECO:0007669"/>
    <property type="project" value="TreeGrafter"/>
</dbReference>
<dbReference type="SUPFAM" id="SSF53067">
    <property type="entry name" value="Actin-like ATPase domain"/>
    <property type="match status" value="1"/>
</dbReference>
<protein>
    <submittedName>
        <fullName evidence="4">N-methylhydantoinase A</fullName>
    </submittedName>
</protein>
<dbReference type="InterPro" id="IPR002821">
    <property type="entry name" value="Hydantoinase_A"/>
</dbReference>
<dbReference type="PANTHER" id="PTHR11365:SF23">
    <property type="entry name" value="HYPOTHETICAL 5-OXOPROLINASE (EUROFUNG)-RELATED"/>
    <property type="match status" value="1"/>
</dbReference>
<dbReference type="STRING" id="65499.SAMN04488000_105140"/>
<dbReference type="Pfam" id="PF01968">
    <property type="entry name" value="Hydantoinase_A"/>
    <property type="match status" value="1"/>
</dbReference>
<evidence type="ECO:0000313" key="5">
    <source>
        <dbReference type="Proteomes" id="UP000199503"/>
    </source>
</evidence>
<sequence>MPYALGIDVGGTFTDAVASDGAGRIVSAKTPTTPPNREVGVMKAIEDLAAELGIGVGELLSQTDYIAHGTTASINALVQGEVADVGLIATKGHRDAIYIMNAEGRTLGRSAHEIQDTLRQRKPAPLIPKYRALEVTERVDYTGDVLVPLDEDEVRRVAQTLVDQGVEAIAVCLLWSFKNPAHEQRVRQLIHEIAPELYVTLSSEVSPRIREFSRTSTTIMNAQVGPKLRTYLLPLQKQLEEGGLRGPLLVMQSEGGTITADRAPEHAITTIGSVLSGGVIGGKRLAEQLGHRNVITTDVGGTTFLAGLIVDGEPVMAPGSIVNQFPINAATIRVHTIGSGGGALASVDAGGNLRLGPQSAEAVPGPACYGNGGTRPTNTDANLVLGILSERGLLGGRKPLRMDLAREAIRVHVAEPLGLTVEEAAIAIHEVQNAQAGDLLRRAVVQAGFDPRDFVAYAFGGAGPAHCAGYCQDLGVREVVVPLGPVASAFSAYGLAASDVSLSAELSDPSAFPVDHTVLESHYARLEADLQRALDRQKVKFHDVVLEREVDLRYSMQVTELSTAVPDGTFTERTGDEVLERFEEQYERINGSGSGFREAGVQAITYRMRAKASLGFPVELPRVPRGDGEDPSEALLGQRDVCLDSQAGFVPTPVYDYSLLRAGHVLQGPAIVEVPTTVVVVPGGVTGTVDHLGNLVLRYQGGQPS</sequence>
<gene>
    <name evidence="4" type="ORF">SAMN04488000_105140</name>
</gene>
<dbReference type="Proteomes" id="UP000199503">
    <property type="component" value="Unassembled WGS sequence"/>
</dbReference>
<dbReference type="Pfam" id="PF19278">
    <property type="entry name" value="Hydant_A_C"/>
    <property type="match status" value="1"/>
</dbReference>
<dbReference type="InterPro" id="IPR008040">
    <property type="entry name" value="Hydant_A_N"/>
</dbReference>
<dbReference type="InterPro" id="IPR043129">
    <property type="entry name" value="ATPase_NBD"/>
</dbReference>
<dbReference type="EMBL" id="FOFV01000005">
    <property type="protein sequence ID" value="SEQ93144.1"/>
    <property type="molecule type" value="Genomic_DNA"/>
</dbReference>
<evidence type="ECO:0000313" key="4">
    <source>
        <dbReference type="EMBL" id="SEQ93144.1"/>
    </source>
</evidence>
<dbReference type="Gene3D" id="3.30.420.40">
    <property type="match status" value="1"/>
</dbReference>
<dbReference type="RefSeq" id="WP_089916124.1">
    <property type="nucleotide sequence ID" value="NZ_FOFV01000005.1"/>
</dbReference>
<dbReference type="AlphaFoldDB" id="A0A1H9K218"/>
<evidence type="ECO:0000259" key="2">
    <source>
        <dbReference type="Pfam" id="PF05378"/>
    </source>
</evidence>
<evidence type="ECO:0000259" key="3">
    <source>
        <dbReference type="Pfam" id="PF19278"/>
    </source>
</evidence>
<proteinExistence type="predicted"/>
<feature type="domain" description="Acetophenone carboxylase-like C-terminal" evidence="3">
    <location>
        <begin position="518"/>
        <end position="691"/>
    </location>
</feature>
<accession>A0A1H9K218</accession>
<feature type="domain" description="Hydantoinase A/oxoprolinase" evidence="1">
    <location>
        <begin position="214"/>
        <end position="501"/>
    </location>
</feature>
<dbReference type="GO" id="GO:0006749">
    <property type="term" value="P:glutathione metabolic process"/>
    <property type="evidence" value="ECO:0007669"/>
    <property type="project" value="TreeGrafter"/>
</dbReference>
<dbReference type="GO" id="GO:0005829">
    <property type="term" value="C:cytosol"/>
    <property type="evidence" value="ECO:0007669"/>
    <property type="project" value="TreeGrafter"/>
</dbReference>
<name>A0A1H9K218_9PSEU</name>
<reference evidence="5" key="1">
    <citation type="submission" date="2016-10" db="EMBL/GenBank/DDBJ databases">
        <authorList>
            <person name="Varghese N."/>
            <person name="Submissions S."/>
        </authorList>
    </citation>
    <scope>NUCLEOTIDE SEQUENCE [LARGE SCALE GENOMIC DNA]</scope>
    <source>
        <strain evidence="5">DSM 44437</strain>
    </source>
</reference>
<dbReference type="Pfam" id="PF05378">
    <property type="entry name" value="Hydant_A_N"/>
    <property type="match status" value="1"/>
</dbReference>
<evidence type="ECO:0000259" key="1">
    <source>
        <dbReference type="Pfam" id="PF01968"/>
    </source>
</evidence>
<feature type="domain" description="Hydantoinase/oxoprolinase N-terminal" evidence="2">
    <location>
        <begin position="5"/>
        <end position="193"/>
    </location>
</feature>
<dbReference type="OrthoDB" id="9768323at2"/>
<keyword evidence="5" id="KW-1185">Reference proteome</keyword>